<name>A0ABQ7BQE0_BRACR</name>
<organism evidence="2 3">
    <name type="scientific">Brassica cretica</name>
    <name type="common">Mustard</name>
    <dbReference type="NCBI Taxonomy" id="69181"/>
    <lineage>
        <taxon>Eukaryota</taxon>
        <taxon>Viridiplantae</taxon>
        <taxon>Streptophyta</taxon>
        <taxon>Embryophyta</taxon>
        <taxon>Tracheophyta</taxon>
        <taxon>Spermatophyta</taxon>
        <taxon>Magnoliopsida</taxon>
        <taxon>eudicotyledons</taxon>
        <taxon>Gunneridae</taxon>
        <taxon>Pentapetalae</taxon>
        <taxon>rosids</taxon>
        <taxon>malvids</taxon>
        <taxon>Brassicales</taxon>
        <taxon>Brassicaceae</taxon>
        <taxon>Brassiceae</taxon>
        <taxon>Brassica</taxon>
    </lineage>
</organism>
<sequence>MSSRKSRIQNNLLLSWLSRSKLGMTSFNALKYIFFDEFLSADHPLGSHLRATLQRDGERHGSVHKSSSHAGDVLASFSDYLRPFSTLQSNSRKEDPALTLRSLGKQFLPFLNKSISILPRRLSSAAANSDNQSRDSARDLFRAYELCLDCLESFSAQLACKPHTVQLQRLRMVYCLDAWGFHESVNTQAFKVLEKLRGSGVKSRLLPEVKDGEAELGMVLVEAVTAIFKAVAMSQQRDDKMYRKVIVLLGEVRAWFRLVWDYYYRSVLLFLKKL</sequence>
<protein>
    <recommendedName>
        <fullName evidence="1">Separase-like TPR repeats region domain-containing protein</fullName>
    </recommendedName>
</protein>
<evidence type="ECO:0000313" key="3">
    <source>
        <dbReference type="Proteomes" id="UP000266723"/>
    </source>
</evidence>
<evidence type="ECO:0000259" key="1">
    <source>
        <dbReference type="Pfam" id="PF25110"/>
    </source>
</evidence>
<feature type="domain" description="Separase-like TPR repeats region" evidence="1">
    <location>
        <begin position="67"/>
        <end position="259"/>
    </location>
</feature>
<proteinExistence type="predicted"/>
<dbReference type="EMBL" id="QGKV02001507">
    <property type="protein sequence ID" value="KAF3534942.1"/>
    <property type="molecule type" value="Genomic_DNA"/>
</dbReference>
<dbReference type="Proteomes" id="UP000266723">
    <property type="component" value="Unassembled WGS sequence"/>
</dbReference>
<evidence type="ECO:0000313" key="2">
    <source>
        <dbReference type="EMBL" id="KAF3534942.1"/>
    </source>
</evidence>
<comment type="caution">
    <text evidence="2">The sequence shown here is derived from an EMBL/GenBank/DDBJ whole genome shotgun (WGS) entry which is preliminary data.</text>
</comment>
<keyword evidence="3" id="KW-1185">Reference proteome</keyword>
<reference evidence="2 3" key="1">
    <citation type="journal article" date="2020" name="BMC Genomics">
        <title>Intraspecific diversification of the crop wild relative Brassica cretica Lam. using demographic model selection.</title>
        <authorList>
            <person name="Kioukis A."/>
            <person name="Michalopoulou V.A."/>
            <person name="Briers L."/>
            <person name="Pirintsos S."/>
            <person name="Studholme D.J."/>
            <person name="Pavlidis P."/>
            <person name="Sarris P.F."/>
        </authorList>
    </citation>
    <scope>NUCLEOTIDE SEQUENCE [LARGE SCALE GENOMIC DNA]</scope>
    <source>
        <strain evidence="3">cv. PFS-1207/04</strain>
    </source>
</reference>
<dbReference type="Pfam" id="PF25110">
    <property type="entry name" value="TPR_ESP1"/>
    <property type="match status" value="1"/>
</dbReference>
<dbReference type="PANTHER" id="PTHR12792">
    <property type="entry name" value="EXTRA SPINDLE POLES 1-RELATED"/>
    <property type="match status" value="1"/>
</dbReference>
<gene>
    <name evidence="2" type="ORF">DY000_02037922</name>
</gene>
<dbReference type="InterPro" id="IPR056933">
    <property type="entry name" value="TPR_ESP1"/>
</dbReference>
<accession>A0ABQ7BQE0</accession>
<dbReference type="PANTHER" id="PTHR12792:SF0">
    <property type="entry name" value="SEPARIN"/>
    <property type="match status" value="1"/>
</dbReference>
<dbReference type="InterPro" id="IPR005314">
    <property type="entry name" value="Peptidase_C50"/>
</dbReference>